<keyword evidence="2" id="KW-1185">Reference proteome</keyword>
<reference evidence="2" key="1">
    <citation type="journal article" date="2019" name="Int. J. Syst. Evol. Microbiol.">
        <title>The Global Catalogue of Microorganisms (GCM) 10K type strain sequencing project: providing services to taxonomists for standard genome sequencing and annotation.</title>
        <authorList>
            <consortium name="The Broad Institute Genomics Platform"/>
            <consortium name="The Broad Institute Genome Sequencing Center for Infectious Disease"/>
            <person name="Wu L."/>
            <person name="Ma J."/>
        </authorList>
    </citation>
    <scope>NUCLEOTIDE SEQUENCE [LARGE SCALE GENOMIC DNA]</scope>
    <source>
        <strain evidence="2">KCTC 13128</strain>
    </source>
</reference>
<evidence type="ECO:0000313" key="2">
    <source>
        <dbReference type="Proteomes" id="UP001595279"/>
    </source>
</evidence>
<dbReference type="EMBL" id="JBHRSA010000046">
    <property type="protein sequence ID" value="MFC3041226.1"/>
    <property type="molecule type" value="Genomic_DNA"/>
</dbReference>
<protein>
    <submittedName>
        <fullName evidence="1">Uncharacterized protein</fullName>
    </submittedName>
</protein>
<name>A0ABV7CXK1_9BACI</name>
<evidence type="ECO:0000313" key="1">
    <source>
        <dbReference type="EMBL" id="MFC3041226.1"/>
    </source>
</evidence>
<organism evidence="1 2">
    <name type="scientific">Virgibacillus xinjiangensis</name>
    <dbReference type="NCBI Taxonomy" id="393090"/>
    <lineage>
        <taxon>Bacteria</taxon>
        <taxon>Bacillati</taxon>
        <taxon>Bacillota</taxon>
        <taxon>Bacilli</taxon>
        <taxon>Bacillales</taxon>
        <taxon>Bacillaceae</taxon>
        <taxon>Virgibacillus</taxon>
    </lineage>
</organism>
<accession>A0ABV7CXK1</accession>
<comment type="caution">
    <text evidence="1">The sequence shown here is derived from an EMBL/GenBank/DDBJ whole genome shotgun (WGS) entry which is preliminary data.</text>
</comment>
<proteinExistence type="predicted"/>
<sequence>MRRVLLALFILIILVVGITGYVESNDKPVEVIDDHHRSTTITY</sequence>
<dbReference type="RefSeq" id="WP_390273464.1">
    <property type="nucleotide sequence ID" value="NZ_JBHRSA010000046.1"/>
</dbReference>
<gene>
    <name evidence="1" type="ORF">ACFOGI_13335</name>
</gene>
<dbReference type="Proteomes" id="UP001595279">
    <property type="component" value="Unassembled WGS sequence"/>
</dbReference>